<dbReference type="PANTHER" id="PTHR46401">
    <property type="entry name" value="GLYCOSYLTRANSFERASE WBBK-RELATED"/>
    <property type="match status" value="1"/>
</dbReference>
<evidence type="ECO:0000313" key="3">
    <source>
        <dbReference type="Proteomes" id="UP000537131"/>
    </source>
</evidence>
<comment type="caution">
    <text evidence="2">The sequence shown here is derived from an EMBL/GenBank/DDBJ whole genome shotgun (WGS) entry which is preliminary data.</text>
</comment>
<dbReference type="Gene3D" id="3.40.50.2000">
    <property type="entry name" value="Glycogen Phosphorylase B"/>
    <property type="match status" value="3"/>
</dbReference>
<dbReference type="GO" id="GO:0009103">
    <property type="term" value="P:lipopolysaccharide biosynthetic process"/>
    <property type="evidence" value="ECO:0007669"/>
    <property type="project" value="TreeGrafter"/>
</dbReference>
<accession>A0A7Y0EEC6</accession>
<evidence type="ECO:0000313" key="2">
    <source>
        <dbReference type="EMBL" id="NMM61969.1"/>
    </source>
</evidence>
<dbReference type="SUPFAM" id="SSF53756">
    <property type="entry name" value="UDP-Glycosyltransferase/glycogen phosphorylase"/>
    <property type="match status" value="1"/>
</dbReference>
<reference evidence="2 3" key="1">
    <citation type="submission" date="2020-04" db="EMBL/GenBank/DDBJ databases">
        <authorList>
            <person name="Doyle D.A."/>
        </authorList>
    </citation>
    <scope>NUCLEOTIDE SEQUENCE [LARGE SCALE GENOMIC DNA]</scope>
    <source>
        <strain evidence="2 3">P21</strain>
    </source>
</reference>
<reference evidence="2 3" key="2">
    <citation type="submission" date="2020-06" db="EMBL/GenBank/DDBJ databases">
        <title>Complete Genome Sequence of Clostridium muelleri sp. nov. P21T, an Acid-Alcohol Producing Acetogen Isolated from Old Hay.</title>
        <authorList>
            <person name="Duncan K.E."/>
            <person name="Tanner R.S."/>
        </authorList>
    </citation>
    <scope>NUCLEOTIDE SEQUENCE [LARGE SCALE GENOMIC DNA]</scope>
    <source>
        <strain evidence="2 3">P21</strain>
    </source>
</reference>
<keyword evidence="1 2" id="KW-0808">Transferase</keyword>
<evidence type="ECO:0000256" key="1">
    <source>
        <dbReference type="ARBA" id="ARBA00022679"/>
    </source>
</evidence>
<dbReference type="EMBL" id="JABBNI010000009">
    <property type="protein sequence ID" value="NMM61969.1"/>
    <property type="molecule type" value="Genomic_DNA"/>
</dbReference>
<dbReference type="Proteomes" id="UP000537131">
    <property type="component" value="Unassembled WGS sequence"/>
</dbReference>
<gene>
    <name evidence="2" type="ORF">HBE96_04540</name>
</gene>
<sequence>MEIANQMHTISEGLKKLGVDTKTLNYYPSYLGYKNDYTLDVCCFKYINEADIETKKIAAKLIDENNIFHFHFGTTLTLDNSDLKILKSLNKKVIMHHWGSDVRRISIAKKINPYVETKNLDEESIKRNLDFLSKYIDCCIVADWELYCYVKDFYKNVAVIPQAIEIEKYDLSTKSIKENKKFLIVHAPTNRTVKGTKFIIDAVEKLKLKYDFKFKLVENFSHEEAKKIYQEADLIIDQLLLGEYGLFTLECMAMGKPVICYISNYMKSYYPKDLPVISANCDEIETKLEFILNNRDMLKNIGFKGRKYVEKYHDHLIVSKRLLDLYKGSDNYRV</sequence>
<organism evidence="2 3">
    <name type="scientific">Clostridium muellerianum</name>
    <dbReference type="NCBI Taxonomy" id="2716538"/>
    <lineage>
        <taxon>Bacteria</taxon>
        <taxon>Bacillati</taxon>
        <taxon>Bacillota</taxon>
        <taxon>Clostridia</taxon>
        <taxon>Eubacteriales</taxon>
        <taxon>Clostridiaceae</taxon>
        <taxon>Clostridium</taxon>
    </lineage>
</organism>
<name>A0A7Y0EEC6_9CLOT</name>
<dbReference type="PANTHER" id="PTHR46401:SF2">
    <property type="entry name" value="GLYCOSYLTRANSFERASE WBBK-RELATED"/>
    <property type="match status" value="1"/>
</dbReference>
<dbReference type="AlphaFoldDB" id="A0A7Y0EEC6"/>
<protein>
    <submittedName>
        <fullName evidence="2">Glycosyltransferase family 4 protein</fullName>
    </submittedName>
</protein>
<proteinExistence type="predicted"/>
<dbReference type="GO" id="GO:0016757">
    <property type="term" value="F:glycosyltransferase activity"/>
    <property type="evidence" value="ECO:0007669"/>
    <property type="project" value="TreeGrafter"/>
</dbReference>
<keyword evidence="3" id="KW-1185">Reference proteome</keyword>